<keyword evidence="3" id="KW-0560">Oxidoreductase</keyword>
<evidence type="ECO:0000256" key="6">
    <source>
        <dbReference type="ARBA" id="ARBA00039147"/>
    </source>
</evidence>
<comment type="pathway">
    <text evidence="5">Polyol metabolism; glycerol fermentation; glycerone phosphate from glycerol (oxidative route): step 1/2.</text>
</comment>
<dbReference type="GO" id="GO:0046872">
    <property type="term" value="F:metal ion binding"/>
    <property type="evidence" value="ECO:0007669"/>
    <property type="project" value="UniProtKB-KW"/>
</dbReference>
<dbReference type="CDD" id="cd08170">
    <property type="entry name" value="GlyDH"/>
    <property type="match status" value="1"/>
</dbReference>
<dbReference type="RefSeq" id="WP_078694048.1">
    <property type="nucleotide sequence ID" value="NZ_FUWX01000011.1"/>
</dbReference>
<dbReference type="STRING" id="180163.SAMN02745174_01559"/>
<dbReference type="Gene3D" id="1.20.1090.10">
    <property type="entry name" value="Dehydroquinate synthase-like - alpha domain"/>
    <property type="match status" value="1"/>
</dbReference>
<feature type="binding site" evidence="11">
    <location>
        <position position="124"/>
    </location>
    <ligand>
        <name>NAD(+)</name>
        <dbReference type="ChEBI" id="CHEBI:57540"/>
    </ligand>
</feature>
<comment type="similarity">
    <text evidence="1">Belongs to the iron-containing alcohol dehydrogenase family.</text>
</comment>
<feature type="binding site" evidence="9">
    <location>
        <position position="268"/>
    </location>
    <ligand>
        <name>glycerol</name>
        <dbReference type="ChEBI" id="CHEBI:17754"/>
    </ligand>
</feature>
<keyword evidence="9" id="KW-0862">Zinc</keyword>
<protein>
    <recommendedName>
        <fullName evidence="7">Glycerol dehydrogenase</fullName>
        <ecNumber evidence="6">1.1.1.6</ecNumber>
    </recommendedName>
</protein>
<accession>A0A1T4NJW7</accession>
<dbReference type="EC" id="1.1.1.6" evidence="6"/>
<proteinExistence type="inferred from homology"/>
<sequence>MEQIIQSPGKYIQGIGAIEKIGAHAGVKSFVLADEFVMGITREKIEKSFKEVKEEVVFEIFKGECSKNEVKRLEEAAKTEKCKMVIGVGGGKTLDAAKAVGYFLKLPVMIVPTIASTDSPCTALTVFYHDDGTFDEYLFLPHNPDIILMDTDIIAKAPSRLLVAGMGDALATYFEVKSCVNSNSLNLVGGLPTKGGEALARLCFETLMEDGEKALMAAEKKVATKALNNIIEANTYLSGVGAESGGLGAAHSIHNGFTILKECHHLYHGEKVAFGTLAQMFLENYPMDEIEEVAYFCKRVGLPVSLEEMGIKEIDEEKIMEVAKASCAPGETIHNTPFKVTPEDVFAAIMTADNFGSSL</sequence>
<dbReference type="NCBIfam" id="NF006941">
    <property type="entry name" value="PRK09423.1"/>
    <property type="match status" value="1"/>
</dbReference>
<dbReference type="EMBL" id="FUWX01000011">
    <property type="protein sequence ID" value="SJZ79415.1"/>
    <property type="molecule type" value="Genomic_DNA"/>
</dbReference>
<comment type="cofactor">
    <cofactor evidence="9">
        <name>Zn(2+)</name>
        <dbReference type="ChEBI" id="CHEBI:29105"/>
    </cofactor>
    <text evidence="9">Binds 1 zinc ion per subunit.</text>
</comment>
<feature type="binding site" evidence="10">
    <location>
        <position position="118"/>
    </location>
    <ligand>
        <name>glycerol</name>
        <dbReference type="ChEBI" id="CHEBI:17754"/>
    </ligand>
</feature>
<feature type="binding site" evidence="11">
    <location>
        <position position="34"/>
    </location>
    <ligand>
        <name>NAD(+)</name>
        <dbReference type="ChEBI" id="CHEBI:57540"/>
    </ligand>
</feature>
<evidence type="ECO:0000256" key="10">
    <source>
        <dbReference type="PIRSR" id="PIRSR000112-2"/>
    </source>
</evidence>
<dbReference type="PROSITE" id="PS00060">
    <property type="entry name" value="ADH_IRON_2"/>
    <property type="match status" value="1"/>
</dbReference>
<reference evidence="13 14" key="1">
    <citation type="submission" date="2017-02" db="EMBL/GenBank/DDBJ databases">
        <authorList>
            <person name="Peterson S.W."/>
        </authorList>
    </citation>
    <scope>NUCLEOTIDE SEQUENCE [LARGE SCALE GENOMIC DNA]</scope>
    <source>
        <strain evidence="13 14">ATCC 700028</strain>
    </source>
</reference>
<evidence type="ECO:0000256" key="8">
    <source>
        <dbReference type="ARBA" id="ARBA00049006"/>
    </source>
</evidence>
<dbReference type="InterPro" id="IPR018211">
    <property type="entry name" value="ADH_Fe_CS"/>
</dbReference>
<keyword evidence="14" id="KW-1185">Reference proteome</keyword>
<evidence type="ECO:0000256" key="7">
    <source>
        <dbReference type="ARBA" id="ARBA00040132"/>
    </source>
</evidence>
<evidence type="ECO:0000313" key="14">
    <source>
        <dbReference type="Proteomes" id="UP000191153"/>
    </source>
</evidence>
<feature type="domain" description="Alcohol dehydrogenase iron-type/glycerol dehydrogenase GldA" evidence="12">
    <location>
        <begin position="8"/>
        <end position="151"/>
    </location>
</feature>
<evidence type="ECO:0000256" key="5">
    <source>
        <dbReference type="ARBA" id="ARBA00037918"/>
    </source>
</evidence>
<feature type="binding site" evidence="9">
    <location>
        <position position="168"/>
    </location>
    <ligand>
        <name>glycerol</name>
        <dbReference type="ChEBI" id="CHEBI:17754"/>
    </ligand>
</feature>
<feature type="binding site" evidence="9">
    <location>
        <position position="251"/>
    </location>
    <ligand>
        <name>glycerol</name>
        <dbReference type="ChEBI" id="CHEBI:17754"/>
    </ligand>
</feature>
<dbReference type="PANTHER" id="PTHR43616">
    <property type="entry name" value="GLYCEROL DEHYDROGENASE"/>
    <property type="match status" value="1"/>
</dbReference>
<feature type="binding site" evidence="11">
    <location>
        <begin position="91"/>
        <end position="95"/>
    </location>
    <ligand>
        <name>NAD(+)</name>
        <dbReference type="ChEBI" id="CHEBI:57540"/>
    </ligand>
</feature>
<dbReference type="OrthoDB" id="5198708at2"/>
<evidence type="ECO:0000256" key="1">
    <source>
        <dbReference type="ARBA" id="ARBA00007358"/>
    </source>
</evidence>
<evidence type="ECO:0000256" key="4">
    <source>
        <dbReference type="ARBA" id="ARBA00023027"/>
    </source>
</evidence>
<dbReference type="InterPro" id="IPR001670">
    <property type="entry name" value="ADH_Fe/GldA"/>
</dbReference>
<name>A0A1T4NJW7_9FUSO</name>
<feature type="binding site" evidence="11">
    <location>
        <begin position="113"/>
        <end position="116"/>
    </location>
    <ligand>
        <name>NAD(+)</name>
        <dbReference type="ChEBI" id="CHEBI:57540"/>
    </ligand>
</feature>
<organism evidence="13 14">
    <name type="scientific">Cetobacterium ceti</name>
    <dbReference type="NCBI Taxonomy" id="180163"/>
    <lineage>
        <taxon>Bacteria</taxon>
        <taxon>Fusobacteriati</taxon>
        <taxon>Fusobacteriota</taxon>
        <taxon>Fusobacteriia</taxon>
        <taxon>Fusobacteriales</taxon>
        <taxon>Fusobacteriaceae</taxon>
        <taxon>Cetobacterium</taxon>
    </lineage>
</organism>
<dbReference type="AlphaFoldDB" id="A0A1T4NJW7"/>
<dbReference type="SUPFAM" id="SSF56796">
    <property type="entry name" value="Dehydroquinate synthase-like"/>
    <property type="match status" value="1"/>
</dbReference>
<dbReference type="PANTHER" id="PTHR43616:SF5">
    <property type="entry name" value="GLYCEROL DEHYDROGENASE 1"/>
    <property type="match status" value="1"/>
</dbReference>
<evidence type="ECO:0000259" key="12">
    <source>
        <dbReference type="Pfam" id="PF00465"/>
    </source>
</evidence>
<comment type="catalytic activity">
    <reaction evidence="8">
        <text>glycerol + NAD(+) = dihydroxyacetone + NADH + H(+)</text>
        <dbReference type="Rhea" id="RHEA:13769"/>
        <dbReference type="ChEBI" id="CHEBI:15378"/>
        <dbReference type="ChEBI" id="CHEBI:16016"/>
        <dbReference type="ChEBI" id="CHEBI:17754"/>
        <dbReference type="ChEBI" id="CHEBI:57540"/>
        <dbReference type="ChEBI" id="CHEBI:57945"/>
        <dbReference type="EC" id="1.1.1.6"/>
    </reaction>
</comment>
<feature type="binding site" evidence="11">
    <location>
        <position position="122"/>
    </location>
    <ligand>
        <name>NAD(+)</name>
        <dbReference type="ChEBI" id="CHEBI:57540"/>
    </ligand>
</feature>
<dbReference type="PIRSF" id="PIRSF000112">
    <property type="entry name" value="Glycerol_dehydrogenase"/>
    <property type="match status" value="1"/>
</dbReference>
<feature type="binding site" evidence="11">
    <location>
        <position position="128"/>
    </location>
    <ligand>
        <name>NAD(+)</name>
        <dbReference type="ChEBI" id="CHEBI:57540"/>
    </ligand>
</feature>
<keyword evidence="2 9" id="KW-0479">Metal-binding</keyword>
<evidence type="ECO:0000313" key="13">
    <source>
        <dbReference type="EMBL" id="SJZ79415.1"/>
    </source>
</evidence>
<dbReference type="PROSITE" id="PS00913">
    <property type="entry name" value="ADH_IRON_1"/>
    <property type="match status" value="1"/>
</dbReference>
<evidence type="ECO:0000256" key="3">
    <source>
        <dbReference type="ARBA" id="ARBA00023002"/>
    </source>
</evidence>
<dbReference type="Proteomes" id="UP000191153">
    <property type="component" value="Unassembled WGS sequence"/>
</dbReference>
<evidence type="ECO:0000256" key="9">
    <source>
        <dbReference type="PIRSR" id="PIRSR000112-1"/>
    </source>
</evidence>
<dbReference type="InterPro" id="IPR016205">
    <property type="entry name" value="Glycerol_DH"/>
</dbReference>
<evidence type="ECO:0000256" key="2">
    <source>
        <dbReference type="ARBA" id="ARBA00022723"/>
    </source>
</evidence>
<evidence type="ECO:0000256" key="11">
    <source>
        <dbReference type="PIRSR" id="PIRSR000112-3"/>
    </source>
</evidence>
<keyword evidence="4 11" id="KW-0520">NAD</keyword>
<dbReference type="GO" id="GO:0008888">
    <property type="term" value="F:glycerol dehydrogenase (NAD+) activity"/>
    <property type="evidence" value="ECO:0007669"/>
    <property type="project" value="UniProtKB-EC"/>
</dbReference>
<dbReference type="Gene3D" id="3.40.50.1970">
    <property type="match status" value="1"/>
</dbReference>
<gene>
    <name evidence="13" type="ORF">SAMN02745174_01559</name>
</gene>
<dbReference type="GO" id="GO:0005829">
    <property type="term" value="C:cytosol"/>
    <property type="evidence" value="ECO:0007669"/>
    <property type="project" value="TreeGrafter"/>
</dbReference>
<dbReference type="Pfam" id="PF00465">
    <property type="entry name" value="Fe-ADH"/>
    <property type="match status" value="1"/>
</dbReference>